<feature type="transmembrane region" description="Helical" evidence="1">
    <location>
        <begin position="257"/>
        <end position="278"/>
    </location>
</feature>
<keyword evidence="1" id="KW-0812">Transmembrane</keyword>
<protein>
    <recommendedName>
        <fullName evidence="2">CAAX prenyl protease 2/Lysostaphin resistance protein A-like domain-containing protein</fullName>
    </recommendedName>
</protein>
<feature type="transmembrane region" description="Helical" evidence="1">
    <location>
        <begin position="218"/>
        <end position="251"/>
    </location>
</feature>
<dbReference type="PANTHER" id="PTHR36435:SF1">
    <property type="entry name" value="CAAX AMINO TERMINAL PROTEASE FAMILY PROTEIN"/>
    <property type="match status" value="1"/>
</dbReference>
<accession>A0ABP9P5H7</accession>
<feature type="transmembrane region" description="Helical" evidence="1">
    <location>
        <begin position="184"/>
        <end position="206"/>
    </location>
</feature>
<gene>
    <name evidence="3" type="ORF">GCM10023213_14470</name>
</gene>
<comment type="caution">
    <text evidence="3">The sequence shown here is derived from an EMBL/GenBank/DDBJ whole genome shotgun (WGS) entry which is preliminary data.</text>
</comment>
<reference evidence="4" key="1">
    <citation type="journal article" date="2019" name="Int. J. Syst. Evol. Microbiol.">
        <title>The Global Catalogue of Microorganisms (GCM) 10K type strain sequencing project: providing services to taxonomists for standard genome sequencing and annotation.</title>
        <authorList>
            <consortium name="The Broad Institute Genomics Platform"/>
            <consortium name="The Broad Institute Genome Sequencing Center for Infectious Disease"/>
            <person name="Wu L."/>
            <person name="Ma J."/>
        </authorList>
    </citation>
    <scope>NUCLEOTIDE SEQUENCE [LARGE SCALE GENOMIC DNA]</scope>
    <source>
        <strain evidence="4">JCM 18053</strain>
    </source>
</reference>
<feature type="transmembrane region" description="Helical" evidence="1">
    <location>
        <begin position="12"/>
        <end position="30"/>
    </location>
</feature>
<proteinExistence type="predicted"/>
<dbReference type="Pfam" id="PF02517">
    <property type="entry name" value="Rce1-like"/>
    <property type="match status" value="1"/>
</dbReference>
<feature type="domain" description="CAAX prenyl protease 2/Lysostaphin resistance protein A-like" evidence="2">
    <location>
        <begin position="184"/>
        <end position="269"/>
    </location>
</feature>
<dbReference type="Proteomes" id="UP001499852">
    <property type="component" value="Unassembled WGS sequence"/>
</dbReference>
<dbReference type="RefSeq" id="WP_345735708.1">
    <property type="nucleotide sequence ID" value="NZ_BAABIA010000003.1"/>
</dbReference>
<dbReference type="PANTHER" id="PTHR36435">
    <property type="entry name" value="SLR1288 PROTEIN"/>
    <property type="match status" value="1"/>
</dbReference>
<keyword evidence="1" id="KW-0472">Membrane</keyword>
<keyword evidence="1" id="KW-1133">Transmembrane helix</keyword>
<feature type="transmembrane region" description="Helical" evidence="1">
    <location>
        <begin position="89"/>
        <end position="110"/>
    </location>
</feature>
<dbReference type="EMBL" id="BAABIA010000003">
    <property type="protein sequence ID" value="GAA5137554.1"/>
    <property type="molecule type" value="Genomic_DNA"/>
</dbReference>
<name>A0ABP9P5H7_9BACT</name>
<feature type="transmembrane region" description="Helical" evidence="1">
    <location>
        <begin position="50"/>
        <end position="69"/>
    </location>
</feature>
<organism evidence="3 4">
    <name type="scientific">Prosthecobacter algae</name>
    <dbReference type="NCBI Taxonomy" id="1144682"/>
    <lineage>
        <taxon>Bacteria</taxon>
        <taxon>Pseudomonadati</taxon>
        <taxon>Verrucomicrobiota</taxon>
        <taxon>Verrucomicrobiia</taxon>
        <taxon>Verrucomicrobiales</taxon>
        <taxon>Verrucomicrobiaceae</taxon>
        <taxon>Prosthecobacter</taxon>
    </lineage>
</organism>
<keyword evidence="4" id="KW-1185">Reference proteome</keyword>
<evidence type="ECO:0000256" key="1">
    <source>
        <dbReference type="SAM" id="Phobius"/>
    </source>
</evidence>
<evidence type="ECO:0000313" key="4">
    <source>
        <dbReference type="Proteomes" id="UP001499852"/>
    </source>
</evidence>
<evidence type="ECO:0000313" key="3">
    <source>
        <dbReference type="EMBL" id="GAA5137554.1"/>
    </source>
</evidence>
<feature type="transmembrane region" description="Helical" evidence="1">
    <location>
        <begin position="131"/>
        <end position="154"/>
    </location>
</feature>
<sequence>MDAPTAGVLRDITLWVWLSLLIGVAAYKWIRQTRPTACWNWEGNVDARPYLYFDAIIVAALSLMILIGLQRAEPTAQGSVDAAANELNAVALFSSIVLQLLICTVLLFYLRAVRNLNPVELFGLRRLTVRQVATAALVFMIPTCLVVMATSAGVTQWMQGFWPDLEQQASVEAFRNSKDPMAKAMLIIAAVIVAPIVEETVFRGFIYGVIKRFTDSYFAAVCSAVLFAIVHLHMGSVIPLAVLALIFCAAYERTGSLAVPMVMHGLFNGTSIGLMILFPEAPHANPS</sequence>
<evidence type="ECO:0000259" key="2">
    <source>
        <dbReference type="Pfam" id="PF02517"/>
    </source>
</evidence>
<dbReference type="InterPro" id="IPR003675">
    <property type="entry name" value="Rce1/LyrA-like_dom"/>
</dbReference>
<dbReference type="InterPro" id="IPR052710">
    <property type="entry name" value="CAAX_protease"/>
</dbReference>